<reference evidence="3 4" key="1">
    <citation type="submission" date="2023-01" db="EMBL/GenBank/DDBJ databases">
        <authorList>
            <person name="Kreplak J."/>
        </authorList>
    </citation>
    <scope>NUCLEOTIDE SEQUENCE [LARGE SCALE GENOMIC DNA]</scope>
</reference>
<gene>
    <name evidence="3" type="ORF">VFH_IV172080</name>
</gene>
<organism evidence="3 4">
    <name type="scientific">Vicia faba</name>
    <name type="common">Broad bean</name>
    <name type="synonym">Faba vulgaris</name>
    <dbReference type="NCBI Taxonomy" id="3906"/>
    <lineage>
        <taxon>Eukaryota</taxon>
        <taxon>Viridiplantae</taxon>
        <taxon>Streptophyta</taxon>
        <taxon>Embryophyta</taxon>
        <taxon>Tracheophyta</taxon>
        <taxon>Spermatophyta</taxon>
        <taxon>Magnoliopsida</taxon>
        <taxon>eudicotyledons</taxon>
        <taxon>Gunneridae</taxon>
        <taxon>Pentapetalae</taxon>
        <taxon>rosids</taxon>
        <taxon>fabids</taxon>
        <taxon>Fabales</taxon>
        <taxon>Fabaceae</taxon>
        <taxon>Papilionoideae</taxon>
        <taxon>50 kb inversion clade</taxon>
        <taxon>NPAAA clade</taxon>
        <taxon>Hologalegina</taxon>
        <taxon>IRL clade</taxon>
        <taxon>Fabeae</taxon>
        <taxon>Vicia</taxon>
    </lineage>
</organism>
<feature type="domain" description="PB1-like" evidence="2">
    <location>
        <begin position="10"/>
        <end position="90"/>
    </location>
</feature>
<dbReference type="AlphaFoldDB" id="A0AAV1AKL5"/>
<accession>A0AAV1AKL5</accession>
<evidence type="ECO:0000256" key="1">
    <source>
        <dbReference type="SAM" id="MobiDB-lite"/>
    </source>
</evidence>
<dbReference type="Pfam" id="PF26130">
    <property type="entry name" value="PB1-like"/>
    <property type="match status" value="1"/>
</dbReference>
<dbReference type="Proteomes" id="UP001157006">
    <property type="component" value="Chromosome 4"/>
</dbReference>
<keyword evidence="4" id="KW-1185">Reference proteome</keyword>
<evidence type="ECO:0000259" key="2">
    <source>
        <dbReference type="Pfam" id="PF26130"/>
    </source>
</evidence>
<dbReference type="EMBL" id="OX451739">
    <property type="protein sequence ID" value="CAI8610236.1"/>
    <property type="molecule type" value="Genomic_DNA"/>
</dbReference>
<feature type="region of interest" description="Disordered" evidence="1">
    <location>
        <begin position="162"/>
        <end position="203"/>
    </location>
</feature>
<proteinExistence type="predicted"/>
<protein>
    <recommendedName>
        <fullName evidence="2">PB1-like domain-containing protein</fullName>
    </recommendedName>
</protein>
<dbReference type="InterPro" id="IPR058594">
    <property type="entry name" value="PB1-like_dom_pln"/>
</dbReference>
<sequence>MGNLVESPVKWYVDGLVYELDLKCDTDYMSYMDLENMIKEEGYMNIKCMWYWNPKYSFSRGLRPLNCDSDVLKLAEDIKGFNLVDVYVEHSIEVTHVEDNIDGCLNYVDDEVDSDVEITSNHDEAEVEVGSEPIKAEVEVGSEPIEDEVEVGSKPIEAKVEVGSKPIRMDDGDDDDDYIVSEGEISSSSHEDNEHDAESENVKEHVDLDWITVIHYDDAGDKAINSEDDPDFDVLHTPNESCSDEEQDKFPSFKSDSSKFELGMVFNNKEKVHEVVADYALKMKKNV</sequence>
<evidence type="ECO:0000313" key="4">
    <source>
        <dbReference type="Proteomes" id="UP001157006"/>
    </source>
</evidence>
<feature type="region of interest" description="Disordered" evidence="1">
    <location>
        <begin position="221"/>
        <end position="254"/>
    </location>
</feature>
<evidence type="ECO:0000313" key="3">
    <source>
        <dbReference type="EMBL" id="CAI8610236.1"/>
    </source>
</evidence>
<name>A0AAV1AKL5_VICFA</name>
<feature type="compositionally biased region" description="Basic and acidic residues" evidence="1">
    <location>
        <begin position="189"/>
        <end position="203"/>
    </location>
</feature>